<evidence type="ECO:0000313" key="7">
    <source>
        <dbReference type="Proteomes" id="UP000188181"/>
    </source>
</evidence>
<keyword evidence="4" id="KW-0106">Calcium</keyword>
<dbReference type="STRING" id="1851148.SMSP2_00576"/>
<dbReference type="PANTHER" id="PTHR42693:SF53">
    <property type="entry name" value="ENDO-4-O-SULFATASE"/>
    <property type="match status" value="1"/>
</dbReference>
<proteinExistence type="inferred from homology"/>
<dbReference type="EMBL" id="CP019646">
    <property type="protein sequence ID" value="AQQ70233.1"/>
    <property type="molecule type" value="Genomic_DNA"/>
</dbReference>
<dbReference type="EC" id="3.1.6.1" evidence="6"/>
<name>A0A1Q2MBZ1_9BACT</name>
<feature type="domain" description="Sulfatase N-terminal" evidence="5">
    <location>
        <begin position="52"/>
        <end position="398"/>
    </location>
</feature>
<evidence type="ECO:0000256" key="3">
    <source>
        <dbReference type="ARBA" id="ARBA00022801"/>
    </source>
</evidence>
<dbReference type="PROSITE" id="PS51318">
    <property type="entry name" value="TAT"/>
    <property type="match status" value="1"/>
</dbReference>
<dbReference type="Pfam" id="PF00884">
    <property type="entry name" value="Sulfatase"/>
    <property type="match status" value="1"/>
</dbReference>
<reference evidence="7" key="1">
    <citation type="submission" date="2017-02" db="EMBL/GenBank/DDBJ databases">
        <title>Comparative genomics and description of representatives of a novel lineage of planctomycetes thriving in anoxic sediments.</title>
        <authorList>
            <person name="Spring S."/>
            <person name="Bunk B."/>
            <person name="Sproer C."/>
        </authorList>
    </citation>
    <scope>NUCLEOTIDE SEQUENCE [LARGE SCALE GENOMIC DNA]</scope>
    <source>
        <strain evidence="7">SM-Chi-D1</strain>
    </source>
</reference>
<dbReference type="Proteomes" id="UP000188181">
    <property type="component" value="Chromosome"/>
</dbReference>
<dbReference type="GO" id="GO:0004065">
    <property type="term" value="F:arylsulfatase activity"/>
    <property type="evidence" value="ECO:0007669"/>
    <property type="project" value="UniProtKB-EC"/>
</dbReference>
<evidence type="ECO:0000259" key="5">
    <source>
        <dbReference type="Pfam" id="PF00884"/>
    </source>
</evidence>
<dbReference type="Gene3D" id="3.40.720.10">
    <property type="entry name" value="Alkaline Phosphatase, subunit A"/>
    <property type="match status" value="1"/>
</dbReference>
<dbReference type="PROSITE" id="PS00523">
    <property type="entry name" value="SULFATASE_1"/>
    <property type="match status" value="1"/>
</dbReference>
<evidence type="ECO:0000256" key="2">
    <source>
        <dbReference type="ARBA" id="ARBA00022723"/>
    </source>
</evidence>
<evidence type="ECO:0000256" key="4">
    <source>
        <dbReference type="ARBA" id="ARBA00022837"/>
    </source>
</evidence>
<dbReference type="Gene3D" id="3.30.1120.10">
    <property type="match status" value="1"/>
</dbReference>
<protein>
    <submittedName>
        <fullName evidence="6">Arylsulfatase</fullName>
        <ecNumber evidence="6">3.1.6.1</ecNumber>
    </submittedName>
</protein>
<gene>
    <name evidence="6" type="primary">atsA_7</name>
    <name evidence="6" type="ORF">SMSP2_00576</name>
</gene>
<dbReference type="InterPro" id="IPR006311">
    <property type="entry name" value="TAT_signal"/>
</dbReference>
<keyword evidence="7" id="KW-1185">Reference proteome</keyword>
<dbReference type="AlphaFoldDB" id="A0A1Q2MBZ1"/>
<dbReference type="SUPFAM" id="SSF53649">
    <property type="entry name" value="Alkaline phosphatase-like"/>
    <property type="match status" value="1"/>
</dbReference>
<dbReference type="InterPro" id="IPR000917">
    <property type="entry name" value="Sulfatase_N"/>
</dbReference>
<dbReference type="OrthoDB" id="230297at2"/>
<dbReference type="InterPro" id="IPR017850">
    <property type="entry name" value="Alkaline_phosphatase_core_sf"/>
</dbReference>
<evidence type="ECO:0000256" key="1">
    <source>
        <dbReference type="ARBA" id="ARBA00008779"/>
    </source>
</evidence>
<dbReference type="KEGG" id="pbas:SMSP2_00576"/>
<accession>A0A1Q2MBZ1</accession>
<keyword evidence="3 6" id="KW-0378">Hydrolase</keyword>
<dbReference type="InterPro" id="IPR050738">
    <property type="entry name" value="Sulfatase"/>
</dbReference>
<keyword evidence="2" id="KW-0479">Metal-binding</keyword>
<evidence type="ECO:0000313" key="6">
    <source>
        <dbReference type="EMBL" id="AQQ70233.1"/>
    </source>
</evidence>
<dbReference type="CDD" id="cd16143">
    <property type="entry name" value="ARS_like"/>
    <property type="match status" value="1"/>
</dbReference>
<dbReference type="GO" id="GO:0046872">
    <property type="term" value="F:metal ion binding"/>
    <property type="evidence" value="ECO:0007669"/>
    <property type="project" value="UniProtKB-KW"/>
</dbReference>
<dbReference type="PANTHER" id="PTHR42693">
    <property type="entry name" value="ARYLSULFATASE FAMILY MEMBER"/>
    <property type="match status" value="1"/>
</dbReference>
<dbReference type="PROSITE" id="PS00149">
    <property type="entry name" value="SULFATASE_2"/>
    <property type="match status" value="1"/>
</dbReference>
<dbReference type="InterPro" id="IPR024607">
    <property type="entry name" value="Sulfatase_CS"/>
</dbReference>
<organism evidence="6 7">
    <name type="scientific">Limihaloglobus sulfuriphilus</name>
    <dbReference type="NCBI Taxonomy" id="1851148"/>
    <lineage>
        <taxon>Bacteria</taxon>
        <taxon>Pseudomonadati</taxon>
        <taxon>Planctomycetota</taxon>
        <taxon>Phycisphaerae</taxon>
        <taxon>Sedimentisphaerales</taxon>
        <taxon>Sedimentisphaeraceae</taxon>
        <taxon>Limihaloglobus</taxon>
    </lineage>
</organism>
<sequence precursor="true">MRYNYKSSGFSRRSFLKTFTAAAVAAAADYSLGSGVHSVIANSIAANEGQTPNIVFILADDLGYSSINCFGADKELVRTPHIDKLAESGIRFTNAYTPASICSPTRYGFVTGRYPWRSSMKFGVVDPGAPLLPDPSRVTIADWLKNRGYETAAIGKWHLGYGSSENGEFVDFTGKLSPGPLDLGFDYHFGVPQNHGDMYGVYVENDGIYGLRSRERHPYSKTFYGSQYRGYDAPQRVNKDVMGDLTDKAVEWLRVRSEDKPFFLYFNPVAVHHPITPSDYMRGVSDCGPYGDFIQDVDLSVGRLVEALEYMNLKENTIIIFTSDNGGDIPGDPSKPERYAQSCGLEINGKLKGDKHTIWEGGCKVPFIFSWDKINRKGALSNDMISLIDVFATVCEITDGKLPESEDTAPDSFSFLSSLKGPAAGSSRKAMVISDVHGRQALIAGGWKYIDDTLPEGLAKARSGVVKSFKKELYNLKDDPSESRNICDKHPDIAEKMFSRLEKIRSVNSSRTVN</sequence>
<dbReference type="RefSeq" id="WP_146682511.1">
    <property type="nucleotide sequence ID" value="NZ_CP019646.1"/>
</dbReference>
<comment type="similarity">
    <text evidence="1">Belongs to the sulfatase family.</text>
</comment>